<keyword evidence="6" id="KW-0969">Cilium</keyword>
<organism evidence="10 11">
    <name type="scientific">Lagenidium giganteum</name>
    <dbReference type="NCBI Taxonomy" id="4803"/>
    <lineage>
        <taxon>Eukaryota</taxon>
        <taxon>Sar</taxon>
        <taxon>Stramenopiles</taxon>
        <taxon>Oomycota</taxon>
        <taxon>Peronosporomycetes</taxon>
        <taxon>Pythiales</taxon>
        <taxon>Pythiaceae</taxon>
    </lineage>
</organism>
<evidence type="ECO:0000256" key="8">
    <source>
        <dbReference type="ARBA" id="ARBA00023273"/>
    </source>
</evidence>
<keyword evidence="11" id="KW-1185">Reference proteome</keyword>
<gene>
    <name evidence="10" type="ORF">N0F65_005377</name>
</gene>
<keyword evidence="8" id="KW-0966">Cell projection</keyword>
<dbReference type="PANTHER" id="PTHR21442">
    <property type="entry name" value="CILIA- AND FLAGELLA-ASSOCIATED PROTEIN 206"/>
    <property type="match status" value="1"/>
</dbReference>
<dbReference type="AlphaFoldDB" id="A0AAV2YZK3"/>
<sequence>MEHAQKVVADIVARCKYQDVEVSETLAAFTARMIVHRHKRKLILEKEMAPEDQNFLIDECVRVLLQTHEPWLETVKMQLEFDFCYANLEEELRQKRERKEKAVASLQRTIAALVPTRASDFETLTHLYRQIFTLLMLYATDGPLDKSSPPPDRNVEKEIAAALESVFPRIGLKSFVTMSTEDKRFQLEELMRIVEGIRLFNKELGKGGAGINVSVEFIEENLYNLTRMIKEEVTDTNETCTQYTEVLLHVHHKSFGEGLDPSHAIVQRWQDELSNRRQFLSYLQSLEEDISFSSEKMATMLVNFKNDMGALKNLVGGRTSLPKSQVYPLFEAVSRSWKELLQEHELLQSRSRSLKALMVFKDSFDRSLTEESDFLRVARKSGTIPAEELFERVETFPAESKLRGDSGGNNGFLSSSFRLKSEAKGADDILDDDDDEEIDPNEEDPNGFPIRMPVDSTPEFMQLPLEYQGFCPWTIVERGGLLLPGDPSLGVVQYRNAYHVFVNERALGEFMIHPRRYLQGVYKLGARYPALIYLLRLQDHFPNTNLSSLLKLCSKLQTGTSSGTVHPLLAPPQLLKVDASTCTPTHFVDKHIDYNYDWNEWNLRRKAIKIANLRHCKTVSCQTNLSNFRREVDSQVYLPTDSETQTGKEQGTNPPRVVTYFAGLRGGKVTGSEESKEDPNNDEGEEAQPAVVSYAFEL</sequence>
<evidence type="ECO:0000313" key="10">
    <source>
        <dbReference type="EMBL" id="DAZ99505.1"/>
    </source>
</evidence>
<proteinExistence type="inferred from homology"/>
<reference evidence="10" key="1">
    <citation type="submission" date="2022-11" db="EMBL/GenBank/DDBJ databases">
        <authorList>
            <person name="Morgan W.R."/>
            <person name="Tartar A."/>
        </authorList>
    </citation>
    <scope>NUCLEOTIDE SEQUENCE</scope>
    <source>
        <strain evidence="10">ARSEF 373</strain>
    </source>
</reference>
<evidence type="ECO:0000256" key="3">
    <source>
        <dbReference type="ARBA" id="ARBA00021602"/>
    </source>
</evidence>
<dbReference type="GO" id="GO:0036064">
    <property type="term" value="C:ciliary basal body"/>
    <property type="evidence" value="ECO:0007669"/>
    <property type="project" value="TreeGrafter"/>
</dbReference>
<evidence type="ECO:0000256" key="5">
    <source>
        <dbReference type="ARBA" id="ARBA00022794"/>
    </source>
</evidence>
<comment type="similarity">
    <text evidence="2">Belongs to the CFAP206 family.</text>
</comment>
<dbReference type="Proteomes" id="UP001146120">
    <property type="component" value="Unassembled WGS sequence"/>
</dbReference>
<comment type="caution">
    <text evidence="10">The sequence shown here is derived from an EMBL/GenBank/DDBJ whole genome shotgun (WGS) entry which is preliminary data.</text>
</comment>
<evidence type="ECO:0000256" key="2">
    <source>
        <dbReference type="ARBA" id="ARBA00010500"/>
    </source>
</evidence>
<dbReference type="GO" id="GO:0005930">
    <property type="term" value="C:axoneme"/>
    <property type="evidence" value="ECO:0007669"/>
    <property type="project" value="UniProtKB-SubCell"/>
</dbReference>
<dbReference type="EMBL" id="DAKRPA010000081">
    <property type="protein sequence ID" value="DAZ99505.1"/>
    <property type="molecule type" value="Genomic_DNA"/>
</dbReference>
<keyword evidence="5" id="KW-0970">Cilium biogenesis/degradation</keyword>
<feature type="region of interest" description="Disordered" evidence="9">
    <location>
        <begin position="665"/>
        <end position="691"/>
    </location>
</feature>
<protein>
    <recommendedName>
        <fullName evidence="3">Cilia- and flagella-associated protein 206</fullName>
    </recommendedName>
</protein>
<dbReference type="InterPro" id="IPR021897">
    <property type="entry name" value="FAP206"/>
</dbReference>
<evidence type="ECO:0000256" key="7">
    <source>
        <dbReference type="ARBA" id="ARBA00023212"/>
    </source>
</evidence>
<evidence type="ECO:0000256" key="6">
    <source>
        <dbReference type="ARBA" id="ARBA00023069"/>
    </source>
</evidence>
<evidence type="ECO:0000313" key="11">
    <source>
        <dbReference type="Proteomes" id="UP001146120"/>
    </source>
</evidence>
<evidence type="ECO:0000256" key="9">
    <source>
        <dbReference type="SAM" id="MobiDB-lite"/>
    </source>
</evidence>
<comment type="subcellular location">
    <subcellularLocation>
        <location evidence="1">Cytoplasm</location>
        <location evidence="1">Cytoskeleton</location>
        <location evidence="1">Cilium axoneme</location>
    </subcellularLocation>
</comment>
<dbReference type="GO" id="GO:0030030">
    <property type="term" value="P:cell projection organization"/>
    <property type="evidence" value="ECO:0007669"/>
    <property type="project" value="UniProtKB-KW"/>
</dbReference>
<reference evidence="10" key="2">
    <citation type="journal article" date="2023" name="Microbiol Resour">
        <title>Decontamination and Annotation of the Draft Genome Sequence of the Oomycete Lagenidium giganteum ARSEF 373.</title>
        <authorList>
            <person name="Morgan W.R."/>
            <person name="Tartar A."/>
        </authorList>
    </citation>
    <scope>NUCLEOTIDE SEQUENCE</scope>
    <source>
        <strain evidence="10">ARSEF 373</strain>
    </source>
</reference>
<feature type="compositionally biased region" description="Acidic residues" evidence="9">
    <location>
        <begin position="428"/>
        <end position="445"/>
    </location>
</feature>
<evidence type="ECO:0000256" key="4">
    <source>
        <dbReference type="ARBA" id="ARBA00022490"/>
    </source>
</evidence>
<accession>A0AAV2YZK3</accession>
<keyword evidence="7" id="KW-0206">Cytoskeleton</keyword>
<keyword evidence="4" id="KW-0963">Cytoplasm</keyword>
<dbReference type="GO" id="GO:0003356">
    <property type="term" value="P:regulation of cilium beat frequency"/>
    <property type="evidence" value="ECO:0007669"/>
    <property type="project" value="TreeGrafter"/>
</dbReference>
<evidence type="ECO:0000256" key="1">
    <source>
        <dbReference type="ARBA" id="ARBA00004430"/>
    </source>
</evidence>
<dbReference type="PANTHER" id="PTHR21442:SF0">
    <property type="entry name" value="CILIA- AND FLAGELLA-ASSOCIATED PROTEIN 206"/>
    <property type="match status" value="1"/>
</dbReference>
<dbReference type="Pfam" id="PF12018">
    <property type="entry name" value="FAP206"/>
    <property type="match status" value="1"/>
</dbReference>
<feature type="region of interest" description="Disordered" evidence="9">
    <location>
        <begin position="428"/>
        <end position="451"/>
    </location>
</feature>
<name>A0AAV2YZK3_9STRA</name>